<evidence type="ECO:0000313" key="4">
    <source>
        <dbReference type="Proteomes" id="UP000692954"/>
    </source>
</evidence>
<comment type="caution">
    <text evidence="3">The sequence shown here is derived from an EMBL/GenBank/DDBJ whole genome shotgun (WGS) entry which is preliminary data.</text>
</comment>
<dbReference type="OrthoDB" id="305165at2759"/>
<sequence length="288" mass="33687">MHINQNLQIFPSQTSSNESPTRMTIIDQISPIKEIIPLYLNRPSQNQSRKNSKEKPQLITSKSQASIKIQSNKIIQQSLKAKNFQEPKNNIAQAITLLDSLKLKYDNVLESKIETIICILRAQFFDKENYTPNLELLQQISSLQSTNKTLLNELQLKKSQISDLQQMIDKFNIQIKHLSQITNDLQQNNFELQQQLKFKEKQNANSSQFQQLDCSLNIEVYPQIQSDQNIYYQNKVQIDLRQRFDQVVIPNQRKDQDLLLKVNGNKQLQNQTDITIINKKHQEIKQKK</sequence>
<reference evidence="3" key="1">
    <citation type="submission" date="2021-01" db="EMBL/GenBank/DDBJ databases">
        <authorList>
            <consortium name="Genoscope - CEA"/>
            <person name="William W."/>
        </authorList>
    </citation>
    <scope>NUCLEOTIDE SEQUENCE</scope>
</reference>
<accession>A0A8S1KCD5</accession>
<feature type="region of interest" description="Disordered" evidence="2">
    <location>
        <begin position="1"/>
        <end position="21"/>
    </location>
</feature>
<dbReference type="EMBL" id="CAJJDN010000003">
    <property type="protein sequence ID" value="CAD8048513.1"/>
    <property type="molecule type" value="Genomic_DNA"/>
</dbReference>
<protein>
    <submittedName>
        <fullName evidence="3">Uncharacterized protein</fullName>
    </submittedName>
</protein>
<feature type="region of interest" description="Disordered" evidence="2">
    <location>
        <begin position="43"/>
        <end position="64"/>
    </location>
</feature>
<dbReference type="Proteomes" id="UP000692954">
    <property type="component" value="Unassembled WGS sequence"/>
</dbReference>
<evidence type="ECO:0000256" key="2">
    <source>
        <dbReference type="SAM" id="MobiDB-lite"/>
    </source>
</evidence>
<feature type="coiled-coil region" evidence="1">
    <location>
        <begin position="133"/>
        <end position="202"/>
    </location>
</feature>
<evidence type="ECO:0000256" key="1">
    <source>
        <dbReference type="SAM" id="Coils"/>
    </source>
</evidence>
<keyword evidence="1" id="KW-0175">Coiled coil</keyword>
<proteinExistence type="predicted"/>
<evidence type="ECO:0000313" key="3">
    <source>
        <dbReference type="EMBL" id="CAD8048513.1"/>
    </source>
</evidence>
<keyword evidence="4" id="KW-1185">Reference proteome</keyword>
<dbReference type="AlphaFoldDB" id="A0A8S1KCD5"/>
<organism evidence="3 4">
    <name type="scientific">Paramecium sonneborni</name>
    <dbReference type="NCBI Taxonomy" id="65129"/>
    <lineage>
        <taxon>Eukaryota</taxon>
        <taxon>Sar</taxon>
        <taxon>Alveolata</taxon>
        <taxon>Ciliophora</taxon>
        <taxon>Intramacronucleata</taxon>
        <taxon>Oligohymenophorea</taxon>
        <taxon>Peniculida</taxon>
        <taxon>Parameciidae</taxon>
        <taxon>Paramecium</taxon>
    </lineage>
</organism>
<name>A0A8S1KCD5_9CILI</name>
<gene>
    <name evidence="3" type="ORF">PSON_ATCC_30995.1.T0030264</name>
</gene>